<gene>
    <name evidence="2" type="ORF">AXF42_Ash017939</name>
</gene>
<reference evidence="2 3" key="1">
    <citation type="journal article" date="2017" name="Nature">
        <title>The Apostasia genome and the evolution of orchids.</title>
        <authorList>
            <person name="Zhang G.Q."/>
            <person name="Liu K.W."/>
            <person name="Li Z."/>
            <person name="Lohaus R."/>
            <person name="Hsiao Y.Y."/>
            <person name="Niu S.C."/>
            <person name="Wang J.Y."/>
            <person name="Lin Y.C."/>
            <person name="Xu Q."/>
            <person name="Chen L.J."/>
            <person name="Yoshida K."/>
            <person name="Fujiwara S."/>
            <person name="Wang Z.W."/>
            <person name="Zhang Y.Q."/>
            <person name="Mitsuda N."/>
            <person name="Wang M."/>
            <person name="Liu G.H."/>
            <person name="Pecoraro L."/>
            <person name="Huang H.X."/>
            <person name="Xiao X.J."/>
            <person name="Lin M."/>
            <person name="Wu X.Y."/>
            <person name="Wu W.L."/>
            <person name="Chen Y.Y."/>
            <person name="Chang S.B."/>
            <person name="Sakamoto S."/>
            <person name="Ohme-Takagi M."/>
            <person name="Yagi M."/>
            <person name="Zeng S.J."/>
            <person name="Shen C.Y."/>
            <person name="Yeh C.M."/>
            <person name="Luo Y.B."/>
            <person name="Tsai W.C."/>
            <person name="Van de Peer Y."/>
            <person name="Liu Z.J."/>
        </authorList>
    </citation>
    <scope>NUCLEOTIDE SEQUENCE [LARGE SCALE GENOMIC DNA]</scope>
    <source>
        <strain evidence="3">cv. Shenzhen</strain>
        <tissue evidence="2">Stem</tissue>
    </source>
</reference>
<dbReference type="Proteomes" id="UP000236161">
    <property type="component" value="Unassembled WGS sequence"/>
</dbReference>
<keyword evidence="3" id="KW-1185">Reference proteome</keyword>
<dbReference type="AlphaFoldDB" id="A0A2I0AYA8"/>
<feature type="transmembrane region" description="Helical" evidence="1">
    <location>
        <begin position="12"/>
        <end position="31"/>
    </location>
</feature>
<evidence type="ECO:0000313" key="3">
    <source>
        <dbReference type="Proteomes" id="UP000236161"/>
    </source>
</evidence>
<dbReference type="EMBL" id="KZ451937">
    <property type="protein sequence ID" value="PKA60533.1"/>
    <property type="molecule type" value="Genomic_DNA"/>
</dbReference>
<name>A0A2I0AYA8_9ASPA</name>
<evidence type="ECO:0000313" key="2">
    <source>
        <dbReference type="EMBL" id="PKA60533.1"/>
    </source>
</evidence>
<keyword evidence="1" id="KW-1133">Transmembrane helix</keyword>
<keyword evidence="1" id="KW-0472">Membrane</keyword>
<protein>
    <submittedName>
        <fullName evidence="2">Uncharacterized protein</fullName>
    </submittedName>
</protein>
<keyword evidence="1" id="KW-0812">Transmembrane</keyword>
<accession>A0A2I0AYA8</accession>
<sequence>MVMSNLTQMVLMKIVLAIVVVLLEILTVLLLKLSLKLLKHVMLSWLKSKLAHMVLLFVVK</sequence>
<proteinExistence type="predicted"/>
<organism evidence="2 3">
    <name type="scientific">Apostasia shenzhenica</name>
    <dbReference type="NCBI Taxonomy" id="1088818"/>
    <lineage>
        <taxon>Eukaryota</taxon>
        <taxon>Viridiplantae</taxon>
        <taxon>Streptophyta</taxon>
        <taxon>Embryophyta</taxon>
        <taxon>Tracheophyta</taxon>
        <taxon>Spermatophyta</taxon>
        <taxon>Magnoliopsida</taxon>
        <taxon>Liliopsida</taxon>
        <taxon>Asparagales</taxon>
        <taxon>Orchidaceae</taxon>
        <taxon>Apostasioideae</taxon>
        <taxon>Apostasia</taxon>
    </lineage>
</organism>
<evidence type="ECO:0000256" key="1">
    <source>
        <dbReference type="SAM" id="Phobius"/>
    </source>
</evidence>